<evidence type="ECO:0000313" key="3">
    <source>
        <dbReference type="EMBL" id="GJE94950.1"/>
    </source>
</evidence>
<protein>
    <recommendedName>
        <fullName evidence="5">Glycopeptide</fullName>
    </recommendedName>
</protein>
<feature type="region of interest" description="Disordered" evidence="1">
    <location>
        <begin position="176"/>
        <end position="268"/>
    </location>
</feature>
<organism evidence="3 4">
    <name type="scientific">Phanerochaete sordida</name>
    <dbReference type="NCBI Taxonomy" id="48140"/>
    <lineage>
        <taxon>Eukaryota</taxon>
        <taxon>Fungi</taxon>
        <taxon>Dikarya</taxon>
        <taxon>Basidiomycota</taxon>
        <taxon>Agaricomycotina</taxon>
        <taxon>Agaricomycetes</taxon>
        <taxon>Polyporales</taxon>
        <taxon>Phanerochaetaceae</taxon>
        <taxon>Phanerochaete</taxon>
    </lineage>
</organism>
<dbReference type="Proteomes" id="UP000703269">
    <property type="component" value="Unassembled WGS sequence"/>
</dbReference>
<name>A0A9P3GJY6_9APHY</name>
<evidence type="ECO:0000256" key="1">
    <source>
        <dbReference type="SAM" id="MobiDB-lite"/>
    </source>
</evidence>
<keyword evidence="2" id="KW-0732">Signal</keyword>
<feature type="signal peptide" evidence="2">
    <location>
        <begin position="1"/>
        <end position="24"/>
    </location>
</feature>
<dbReference type="AlphaFoldDB" id="A0A9P3GJY6"/>
<feature type="compositionally biased region" description="Basic and acidic residues" evidence="1">
    <location>
        <begin position="255"/>
        <end position="268"/>
    </location>
</feature>
<sequence length="268" mass="26914">MAPTFVQVFLGLAAVLSAASAVSAETHTISFDNQCGKGTPQLLVGGKVVSTGEPYTFNGIISSAIAYLQTGPCGFNGEGCTLLEMTLVNPTAPGSGSSTDISLITPHALNVPASFSYYGGCNGQGASCDSGSCTSAFHVFNDNQVQVQCETNNANLLISFCADAATNELVVGGSGGNTPAAPSSSTSYSSSHSSSHSASAAPASSPAPAKAPAKATPTPAAASTSAAASAAPSVDRGSCKNKKRMMRRRATAPELEARALHDVHARSH</sequence>
<feature type="compositionally biased region" description="Low complexity" evidence="1">
    <location>
        <begin position="178"/>
        <end position="233"/>
    </location>
</feature>
<accession>A0A9P3GJY6</accession>
<gene>
    <name evidence="3" type="ORF">PsYK624_111260</name>
</gene>
<feature type="chain" id="PRO_5040456592" description="Glycopeptide" evidence="2">
    <location>
        <begin position="25"/>
        <end position="268"/>
    </location>
</feature>
<dbReference type="OrthoDB" id="3342934at2759"/>
<dbReference type="EMBL" id="BPQB01000044">
    <property type="protein sequence ID" value="GJE94950.1"/>
    <property type="molecule type" value="Genomic_DNA"/>
</dbReference>
<evidence type="ECO:0008006" key="5">
    <source>
        <dbReference type="Google" id="ProtNLM"/>
    </source>
</evidence>
<reference evidence="3 4" key="1">
    <citation type="submission" date="2021-08" db="EMBL/GenBank/DDBJ databases">
        <title>Draft Genome Sequence of Phanerochaete sordida strain YK-624.</title>
        <authorList>
            <person name="Mori T."/>
            <person name="Dohra H."/>
            <person name="Suzuki T."/>
            <person name="Kawagishi H."/>
            <person name="Hirai H."/>
        </authorList>
    </citation>
    <scope>NUCLEOTIDE SEQUENCE [LARGE SCALE GENOMIC DNA]</scope>
    <source>
        <strain evidence="3 4">YK-624</strain>
    </source>
</reference>
<evidence type="ECO:0000313" key="4">
    <source>
        <dbReference type="Proteomes" id="UP000703269"/>
    </source>
</evidence>
<feature type="compositionally biased region" description="Basic residues" evidence="1">
    <location>
        <begin position="239"/>
        <end position="250"/>
    </location>
</feature>
<evidence type="ECO:0000256" key="2">
    <source>
        <dbReference type="SAM" id="SignalP"/>
    </source>
</evidence>
<keyword evidence="4" id="KW-1185">Reference proteome</keyword>
<comment type="caution">
    <text evidence="3">The sequence shown here is derived from an EMBL/GenBank/DDBJ whole genome shotgun (WGS) entry which is preliminary data.</text>
</comment>
<proteinExistence type="predicted"/>